<evidence type="ECO:0000313" key="11">
    <source>
        <dbReference type="Proteomes" id="UP000184529"/>
    </source>
</evidence>
<gene>
    <name evidence="10" type="ORF">SAMN02745219_01945</name>
</gene>
<reference evidence="11" key="1">
    <citation type="submission" date="2016-11" db="EMBL/GenBank/DDBJ databases">
        <authorList>
            <person name="Varghese N."/>
            <person name="Submissions S."/>
        </authorList>
    </citation>
    <scope>NUCLEOTIDE SEQUENCE [LARGE SCALE GENOMIC DNA]</scope>
    <source>
        <strain evidence="11">DSM 16057</strain>
    </source>
</reference>
<dbReference type="OrthoDB" id="9773217at2"/>
<dbReference type="GO" id="GO:0019557">
    <property type="term" value="P:L-histidine catabolic process to glutamate and formate"/>
    <property type="evidence" value="ECO:0007669"/>
    <property type="project" value="UniProtKB-UniPathway"/>
</dbReference>
<evidence type="ECO:0000256" key="3">
    <source>
        <dbReference type="ARBA" id="ARBA00012252"/>
    </source>
</evidence>
<dbReference type="GO" id="GO:0019556">
    <property type="term" value="P:L-histidine catabolic process to glutamate and formamide"/>
    <property type="evidence" value="ECO:0007669"/>
    <property type="project" value="UniProtKB-UniPathway"/>
</dbReference>
<dbReference type="SMART" id="SM01221">
    <property type="entry name" value="FTCD"/>
    <property type="match status" value="1"/>
</dbReference>
<comment type="pathway">
    <text evidence="2">Amino-acid degradation; L-histidine degradation into L-glutamate; L-glutamate from N-formimidoyl-L-glutamate (transferase route): step 1/1.</text>
</comment>
<keyword evidence="6" id="KW-0369">Histidine metabolism</keyword>
<dbReference type="InterPro" id="IPR051623">
    <property type="entry name" value="FTCD"/>
</dbReference>
<dbReference type="PANTHER" id="PTHR12234:SF8">
    <property type="entry name" value="FORMIMINOTRANSFERASE-CYCLODEAMINASE"/>
    <property type="match status" value="1"/>
</dbReference>
<feature type="domain" description="Formiminotransferase C-terminal subdomain" evidence="8">
    <location>
        <begin position="180"/>
        <end position="294"/>
    </location>
</feature>
<dbReference type="EMBL" id="FQZM01000022">
    <property type="protein sequence ID" value="SHJ18633.1"/>
    <property type="molecule type" value="Genomic_DNA"/>
</dbReference>
<dbReference type="InterPro" id="IPR022384">
    <property type="entry name" value="FormiminoTrfase_cat_dom_sf"/>
</dbReference>
<evidence type="ECO:0000256" key="5">
    <source>
        <dbReference type="ARBA" id="ARBA00022679"/>
    </source>
</evidence>
<keyword evidence="4" id="KW-0963">Cytoplasm</keyword>
<dbReference type="InterPro" id="IPR037070">
    <property type="entry name" value="Formiminotransferase_C_sf"/>
</dbReference>
<dbReference type="UniPathway" id="UPA00379">
    <property type="reaction ID" value="UER00555"/>
</dbReference>
<dbReference type="Pfam" id="PF07837">
    <property type="entry name" value="FTCD_N"/>
    <property type="match status" value="1"/>
</dbReference>
<evidence type="ECO:0000256" key="6">
    <source>
        <dbReference type="ARBA" id="ARBA00022808"/>
    </source>
</evidence>
<evidence type="ECO:0000256" key="2">
    <source>
        <dbReference type="ARBA" id="ARBA00005082"/>
    </source>
</evidence>
<dbReference type="Proteomes" id="UP000184529">
    <property type="component" value="Unassembled WGS sequence"/>
</dbReference>
<evidence type="ECO:0000259" key="9">
    <source>
        <dbReference type="SMART" id="SM01222"/>
    </source>
</evidence>
<dbReference type="Pfam" id="PF02971">
    <property type="entry name" value="FTCD"/>
    <property type="match status" value="1"/>
</dbReference>
<dbReference type="GO" id="GO:0005737">
    <property type="term" value="C:cytoplasm"/>
    <property type="evidence" value="ECO:0007669"/>
    <property type="project" value="UniProtKB-SubCell"/>
</dbReference>
<dbReference type="RefSeq" id="WP_072869223.1">
    <property type="nucleotide sequence ID" value="NZ_FQZM01000022.1"/>
</dbReference>
<evidence type="ECO:0000256" key="1">
    <source>
        <dbReference type="ARBA" id="ARBA00004496"/>
    </source>
</evidence>
<dbReference type="GO" id="GO:0005542">
    <property type="term" value="F:folic acid binding"/>
    <property type="evidence" value="ECO:0007669"/>
    <property type="project" value="UniProtKB-KW"/>
</dbReference>
<comment type="subcellular location">
    <subcellularLocation>
        <location evidence="1">Cytoplasm</location>
    </subcellularLocation>
</comment>
<dbReference type="Gene3D" id="3.30.70.670">
    <property type="entry name" value="Formiminotransferase, C-terminal subdomain"/>
    <property type="match status" value="1"/>
</dbReference>
<dbReference type="SMART" id="SM01222">
    <property type="entry name" value="FTCD_N"/>
    <property type="match status" value="1"/>
</dbReference>
<feature type="domain" description="Formiminotransferase N-terminal subdomain" evidence="9">
    <location>
        <begin position="3"/>
        <end position="179"/>
    </location>
</feature>
<evidence type="ECO:0000259" key="8">
    <source>
        <dbReference type="SMART" id="SM01221"/>
    </source>
</evidence>
<accession>A0A1M6H966</accession>
<dbReference type="InterPro" id="IPR037064">
    <property type="entry name" value="Formiminotransferase_N_sf"/>
</dbReference>
<protein>
    <recommendedName>
        <fullName evidence="3">glutamate formimidoyltransferase</fullName>
        <ecNumber evidence="3">2.1.2.5</ecNumber>
    </recommendedName>
</protein>
<keyword evidence="5 10" id="KW-0808">Transferase</keyword>
<name>A0A1M6H966_9FIRM</name>
<evidence type="ECO:0000313" key="10">
    <source>
        <dbReference type="EMBL" id="SHJ18633.1"/>
    </source>
</evidence>
<dbReference type="EC" id="2.1.2.5" evidence="3"/>
<dbReference type="PANTHER" id="PTHR12234">
    <property type="entry name" value="FORMIMINOTRANSFERASE-CYCLODEAMINASE"/>
    <property type="match status" value="1"/>
</dbReference>
<dbReference type="NCBIfam" id="TIGR02024">
    <property type="entry name" value="FtcD"/>
    <property type="match status" value="1"/>
</dbReference>
<dbReference type="GO" id="GO:0030409">
    <property type="term" value="F:glutamate formimidoyltransferase activity"/>
    <property type="evidence" value="ECO:0007669"/>
    <property type="project" value="UniProtKB-EC"/>
</dbReference>
<dbReference type="AlphaFoldDB" id="A0A1M6H966"/>
<keyword evidence="7" id="KW-0290">Folate-binding</keyword>
<dbReference type="SUPFAM" id="SSF55116">
    <property type="entry name" value="Formiminotransferase domain of formiminotransferase-cyclodeaminase"/>
    <property type="match status" value="2"/>
</dbReference>
<sequence length="297" mass="32659">MSKLVECVPNFSEGRRPEVVRAIVAAGEKCGVKILDWTMDGDHNRSVVTFAGEPEAVLEAALAMIREAAARINMEEHRGAHPRIGAADVVPFIPIGGVTMAECVALARRLGERVARELEIPVYLYEEAATRPERRNLADVRRGEYEGLKEEISRPERRPDFGPARMHPTAGAVVIGARKPLIAFNVNLGTDNMAVARAIARALRAKDGGLTFVKALGVELKDRHQVQVSMNLVDYERTPIYRALELVRLEAARYGVPVVGTEIVGLVPLDALLGSLEYYLQSESFSRDQVLEVKLNA</sequence>
<dbReference type="InterPro" id="IPR004227">
    <property type="entry name" value="Formiminotransferase_cat"/>
</dbReference>
<keyword evidence="11" id="KW-1185">Reference proteome</keyword>
<organism evidence="10 11">
    <name type="scientific">Desulfofundulus thermosubterraneus DSM 16057</name>
    <dbReference type="NCBI Taxonomy" id="1121432"/>
    <lineage>
        <taxon>Bacteria</taxon>
        <taxon>Bacillati</taxon>
        <taxon>Bacillota</taxon>
        <taxon>Clostridia</taxon>
        <taxon>Eubacteriales</taxon>
        <taxon>Peptococcaceae</taxon>
        <taxon>Desulfofundulus</taxon>
    </lineage>
</organism>
<dbReference type="InterPro" id="IPR013802">
    <property type="entry name" value="Formiminotransferase_C"/>
</dbReference>
<dbReference type="Gene3D" id="3.30.990.10">
    <property type="entry name" value="Formiminotransferase, N-terminal subdomain"/>
    <property type="match status" value="1"/>
</dbReference>
<dbReference type="STRING" id="1121432.SAMN02745219_01945"/>
<proteinExistence type="predicted"/>
<dbReference type="InterPro" id="IPR012886">
    <property type="entry name" value="Formiminotransferase_N"/>
</dbReference>
<evidence type="ECO:0000256" key="7">
    <source>
        <dbReference type="ARBA" id="ARBA00022954"/>
    </source>
</evidence>
<evidence type="ECO:0000256" key="4">
    <source>
        <dbReference type="ARBA" id="ARBA00022490"/>
    </source>
</evidence>